<evidence type="ECO:0000256" key="1">
    <source>
        <dbReference type="ARBA" id="ARBA00022729"/>
    </source>
</evidence>
<comment type="caution">
    <text evidence="4">The sequence shown here is derived from an EMBL/GenBank/DDBJ whole genome shotgun (WGS) entry which is preliminary data.</text>
</comment>
<dbReference type="InterPro" id="IPR001258">
    <property type="entry name" value="NHL_repeat"/>
</dbReference>
<name>A0A820QXL5_9BILA</name>
<evidence type="ECO:0000256" key="2">
    <source>
        <dbReference type="ARBA" id="ARBA00022737"/>
    </source>
</evidence>
<dbReference type="GO" id="GO:0005576">
    <property type="term" value="C:extracellular region"/>
    <property type="evidence" value="ECO:0007669"/>
    <property type="project" value="TreeGrafter"/>
</dbReference>
<dbReference type="AlphaFoldDB" id="A0A820QXL5"/>
<dbReference type="Proteomes" id="UP000663868">
    <property type="component" value="Unassembled WGS sequence"/>
</dbReference>
<dbReference type="Gene3D" id="2.120.10.30">
    <property type="entry name" value="TolB, C-terminal domain"/>
    <property type="match status" value="1"/>
</dbReference>
<protein>
    <submittedName>
        <fullName evidence="4">Uncharacterized protein</fullName>
    </submittedName>
</protein>
<dbReference type="InterPro" id="IPR011042">
    <property type="entry name" value="6-blade_b-propeller_TolB-like"/>
</dbReference>
<accession>A0A820QXL5</accession>
<keyword evidence="2" id="KW-0677">Repeat</keyword>
<evidence type="ECO:0000256" key="3">
    <source>
        <dbReference type="ARBA" id="ARBA00023180"/>
    </source>
</evidence>
<dbReference type="EMBL" id="CAJOBB010028052">
    <property type="protein sequence ID" value="CAF4427176.1"/>
    <property type="molecule type" value="Genomic_DNA"/>
</dbReference>
<feature type="non-terminal residue" evidence="4">
    <location>
        <position position="142"/>
    </location>
</feature>
<organism evidence="4 5">
    <name type="scientific">Adineta steineri</name>
    <dbReference type="NCBI Taxonomy" id="433720"/>
    <lineage>
        <taxon>Eukaryota</taxon>
        <taxon>Metazoa</taxon>
        <taxon>Spiralia</taxon>
        <taxon>Gnathifera</taxon>
        <taxon>Rotifera</taxon>
        <taxon>Eurotatoria</taxon>
        <taxon>Bdelloidea</taxon>
        <taxon>Adinetida</taxon>
        <taxon>Adinetidae</taxon>
        <taxon>Adineta</taxon>
    </lineage>
</organism>
<dbReference type="SUPFAM" id="SSF101898">
    <property type="entry name" value="NHL repeat"/>
    <property type="match status" value="1"/>
</dbReference>
<feature type="non-terminal residue" evidence="4">
    <location>
        <position position="1"/>
    </location>
</feature>
<reference evidence="4" key="1">
    <citation type="submission" date="2021-02" db="EMBL/GenBank/DDBJ databases">
        <authorList>
            <person name="Nowell W R."/>
        </authorList>
    </citation>
    <scope>NUCLEOTIDE SEQUENCE</scope>
</reference>
<evidence type="ECO:0000313" key="4">
    <source>
        <dbReference type="EMBL" id="CAF4427176.1"/>
    </source>
</evidence>
<dbReference type="Pfam" id="PF01436">
    <property type="entry name" value="NHL"/>
    <property type="match status" value="1"/>
</dbReference>
<proteinExistence type="predicted"/>
<dbReference type="PANTHER" id="PTHR10680:SF14">
    <property type="entry name" value="PEPTIDYL-GLYCINE ALPHA-AMIDATING MONOOXYGENASE"/>
    <property type="match status" value="1"/>
</dbReference>
<keyword evidence="3" id="KW-0325">Glycoprotein</keyword>
<keyword evidence="1" id="KW-0732">Signal</keyword>
<sequence length="142" mass="16051">ENQTKKNKFQQFAITVAGGNGQGQELNQLSDPHGIFIGNDKSIYIADWSNHRIVKWKLNSNTGQIIAGGNGKGNQNNQLSWPTDIIFDKENSSFIISDRGNRRIIRYFDQNQTNQQILISNIKCYGLIIGKNGFTYASDYYS</sequence>
<evidence type="ECO:0000313" key="5">
    <source>
        <dbReference type="Proteomes" id="UP000663868"/>
    </source>
</evidence>
<dbReference type="PANTHER" id="PTHR10680">
    <property type="entry name" value="PEPTIDYL-GLYCINE ALPHA-AMIDATING MONOOXYGENASE"/>
    <property type="match status" value="1"/>
</dbReference>
<gene>
    <name evidence="4" type="ORF">KXQ929_LOCUS52561</name>
</gene>